<sequence length="608" mass="69199">MPDLNNPLIVQSDKTMFLEVDNDRFEDCRAVISRFAELEKSPEYMQTYRISALSLWNAASSRMTADDIVGALEDFSKYPVPKNVLHEIREQISRYGKVKLVREEDGELYITSEEKAFLNEIAHHRSVQEYIKDVQVGRILVNKDYRGHIKQALIRIGYPVEDLAGYDEGAAYGFNLRGTTLSGKNFVMRDYQRKAVEVFHAGGSRQGGSGVIVLPCGAGKTIVGIGVMQLVGAHTLILVTNTLSIRQWKSEILDKTDISEDDIGEYSGEKKELKPITIATYNIITHRKKKGGAFTHYNIFGEGNWGLVVYDEVHLLPAPVFRMTSELQAKRRLGLTATLVREDGLEEDVFSLIGPKKYDVPWKELEKRSWIANAKCIEIRVEMDEELRLKYSVSDDREKYRLASENPAKLDAIEKIMGVHGSNNILIIGQYLQQLDVISQHFNLPMITGNTPLMERERLYKAFREGREPCLIVSRVANFSIDLPDARVAIQVSGTFGSRQEEAQRLGRVLRPKGEDNMAFFYTVVTRDTTEERFAHNRQLFLAEQGYEYNLHTYDEYCTMHPETPNPGPRKPIVVDESEKAEKAKKTEKASKKSSQRKEKEEESLAGR</sequence>
<evidence type="ECO:0000256" key="5">
    <source>
        <dbReference type="ARBA" id="ARBA00022840"/>
    </source>
</evidence>
<comment type="similarity">
    <text evidence="1">Belongs to the helicase family. RAD25/XPB subfamily.</text>
</comment>
<evidence type="ECO:0000256" key="10">
    <source>
        <dbReference type="SAM" id="MobiDB-lite"/>
    </source>
</evidence>
<feature type="compositionally biased region" description="Basic and acidic residues" evidence="10">
    <location>
        <begin position="573"/>
        <end position="608"/>
    </location>
</feature>
<dbReference type="InterPro" id="IPR006935">
    <property type="entry name" value="Helicase/UvrB_N"/>
</dbReference>
<dbReference type="Pfam" id="PF04851">
    <property type="entry name" value="ResIII"/>
    <property type="match status" value="1"/>
</dbReference>
<dbReference type="GO" id="GO:0003677">
    <property type="term" value="F:DNA binding"/>
    <property type="evidence" value="ECO:0007669"/>
    <property type="project" value="InterPro"/>
</dbReference>
<dbReference type="EC" id="5.6.2.4" evidence="8"/>
<evidence type="ECO:0000313" key="14">
    <source>
        <dbReference type="Proteomes" id="UP000460298"/>
    </source>
</evidence>
<comment type="caution">
    <text evidence="13">The sequence shown here is derived from an EMBL/GenBank/DDBJ whole genome shotgun (WGS) entry which is preliminary data.</text>
</comment>
<comment type="catalytic activity">
    <reaction evidence="7">
        <text>Couples ATP hydrolysis with the unwinding of duplex DNA by translocating in the 3'-5' direction.</text>
        <dbReference type="EC" id="5.6.2.4"/>
    </reaction>
</comment>
<dbReference type="InterPro" id="IPR032830">
    <property type="entry name" value="XPB/Ssl2_N"/>
</dbReference>
<feature type="domain" description="Helicase ATP-binding" evidence="11">
    <location>
        <begin position="201"/>
        <end position="357"/>
    </location>
</feature>
<keyword evidence="2" id="KW-0547">Nucleotide-binding</keyword>
<dbReference type="PROSITE" id="PS51194">
    <property type="entry name" value="HELICASE_CTER"/>
    <property type="match status" value="1"/>
</dbReference>
<evidence type="ECO:0000313" key="13">
    <source>
        <dbReference type="EMBL" id="KAB2929716.1"/>
    </source>
</evidence>
<dbReference type="CDD" id="cd18789">
    <property type="entry name" value="SF2_C_XPB"/>
    <property type="match status" value="1"/>
</dbReference>
<dbReference type="SMART" id="SM00487">
    <property type="entry name" value="DEXDc"/>
    <property type="match status" value="1"/>
</dbReference>
<dbReference type="SMART" id="SM00490">
    <property type="entry name" value="HELICc"/>
    <property type="match status" value="1"/>
</dbReference>
<accession>A0A833GY66</accession>
<name>A0A833GY66_9LEPT</name>
<protein>
    <recommendedName>
        <fullName evidence="8">DNA 3'-5' helicase</fullName>
        <ecNumber evidence="8">5.6.2.4</ecNumber>
    </recommendedName>
</protein>
<dbReference type="EMBL" id="WBUI01000027">
    <property type="protein sequence ID" value="KAB2929716.1"/>
    <property type="molecule type" value="Genomic_DNA"/>
</dbReference>
<dbReference type="InterPro" id="IPR001650">
    <property type="entry name" value="Helicase_C-like"/>
</dbReference>
<dbReference type="GO" id="GO:0043138">
    <property type="term" value="F:3'-5' DNA helicase activity"/>
    <property type="evidence" value="ECO:0007669"/>
    <property type="project" value="UniProtKB-EC"/>
</dbReference>
<evidence type="ECO:0000256" key="6">
    <source>
        <dbReference type="ARBA" id="ARBA00023235"/>
    </source>
</evidence>
<reference evidence="13 14" key="1">
    <citation type="submission" date="2019-10" db="EMBL/GenBank/DDBJ databases">
        <title>Extracellular Electron Transfer in a Candidatus Methanoperedens spp. Enrichment Culture.</title>
        <authorList>
            <person name="Berger S."/>
            <person name="Rangel Shaw D."/>
            <person name="Berben T."/>
            <person name="In 'T Zandt M."/>
            <person name="Frank J."/>
            <person name="Reimann J."/>
            <person name="Jetten M.S.M."/>
            <person name="Welte C.U."/>
        </authorList>
    </citation>
    <scope>NUCLEOTIDE SEQUENCE [LARGE SCALE GENOMIC DNA]</scope>
    <source>
        <strain evidence="13">SB12</strain>
    </source>
</reference>
<dbReference type="InterPro" id="IPR032438">
    <property type="entry name" value="ERCC3_RAD25_C"/>
</dbReference>
<proteinExistence type="inferred from homology"/>
<dbReference type="InterPro" id="IPR050615">
    <property type="entry name" value="ATP-dep_DNA_Helicase"/>
</dbReference>
<keyword evidence="4 13" id="KW-0347">Helicase</keyword>
<comment type="catalytic activity">
    <reaction evidence="9">
        <text>ATP + H2O = ADP + phosphate + H(+)</text>
        <dbReference type="Rhea" id="RHEA:13065"/>
        <dbReference type="ChEBI" id="CHEBI:15377"/>
        <dbReference type="ChEBI" id="CHEBI:15378"/>
        <dbReference type="ChEBI" id="CHEBI:30616"/>
        <dbReference type="ChEBI" id="CHEBI:43474"/>
        <dbReference type="ChEBI" id="CHEBI:456216"/>
        <dbReference type="EC" id="5.6.2.4"/>
    </reaction>
</comment>
<dbReference type="Pfam" id="PF16203">
    <property type="entry name" value="ERCC3_RAD25_C"/>
    <property type="match status" value="1"/>
</dbReference>
<dbReference type="PANTHER" id="PTHR11274:SF0">
    <property type="entry name" value="GENERAL TRANSCRIPTION AND DNA REPAIR FACTOR IIH HELICASE SUBUNIT XPB"/>
    <property type="match status" value="1"/>
</dbReference>
<dbReference type="Proteomes" id="UP000460298">
    <property type="component" value="Unassembled WGS sequence"/>
</dbReference>
<dbReference type="AlphaFoldDB" id="A0A833GY66"/>
<organism evidence="13 14">
    <name type="scientific">Leptonema illini</name>
    <dbReference type="NCBI Taxonomy" id="183"/>
    <lineage>
        <taxon>Bacteria</taxon>
        <taxon>Pseudomonadati</taxon>
        <taxon>Spirochaetota</taxon>
        <taxon>Spirochaetia</taxon>
        <taxon>Leptospirales</taxon>
        <taxon>Leptospiraceae</taxon>
        <taxon>Leptonema</taxon>
    </lineage>
</organism>
<dbReference type="PROSITE" id="PS51192">
    <property type="entry name" value="HELICASE_ATP_BIND_1"/>
    <property type="match status" value="1"/>
</dbReference>
<dbReference type="SUPFAM" id="SSF52540">
    <property type="entry name" value="P-loop containing nucleoside triphosphate hydrolases"/>
    <property type="match status" value="2"/>
</dbReference>
<evidence type="ECO:0000256" key="9">
    <source>
        <dbReference type="ARBA" id="ARBA00048988"/>
    </source>
</evidence>
<dbReference type="PRINTS" id="PR00851">
    <property type="entry name" value="XRODRMPGMNTB"/>
</dbReference>
<keyword evidence="3" id="KW-0378">Hydrolase</keyword>
<evidence type="ECO:0000256" key="2">
    <source>
        <dbReference type="ARBA" id="ARBA00022741"/>
    </source>
</evidence>
<evidence type="ECO:0000256" key="8">
    <source>
        <dbReference type="ARBA" id="ARBA00034808"/>
    </source>
</evidence>
<feature type="region of interest" description="Disordered" evidence="10">
    <location>
        <begin position="560"/>
        <end position="608"/>
    </location>
</feature>
<evidence type="ECO:0000259" key="12">
    <source>
        <dbReference type="PROSITE" id="PS51194"/>
    </source>
</evidence>
<dbReference type="Pfam" id="PF13625">
    <property type="entry name" value="Helicase_C_3"/>
    <property type="match status" value="1"/>
</dbReference>
<dbReference type="GO" id="GO:0005524">
    <property type="term" value="F:ATP binding"/>
    <property type="evidence" value="ECO:0007669"/>
    <property type="project" value="UniProtKB-KW"/>
</dbReference>
<evidence type="ECO:0000256" key="7">
    <source>
        <dbReference type="ARBA" id="ARBA00034617"/>
    </source>
</evidence>
<evidence type="ECO:0000259" key="11">
    <source>
        <dbReference type="PROSITE" id="PS51192"/>
    </source>
</evidence>
<dbReference type="GO" id="GO:0016787">
    <property type="term" value="F:hydrolase activity"/>
    <property type="evidence" value="ECO:0007669"/>
    <property type="project" value="UniProtKB-KW"/>
</dbReference>
<evidence type="ECO:0000256" key="3">
    <source>
        <dbReference type="ARBA" id="ARBA00022801"/>
    </source>
</evidence>
<dbReference type="PANTHER" id="PTHR11274">
    <property type="entry name" value="RAD25/XP-B DNA REPAIR HELICASE"/>
    <property type="match status" value="1"/>
</dbReference>
<dbReference type="Gene3D" id="3.40.50.300">
    <property type="entry name" value="P-loop containing nucleotide triphosphate hydrolases"/>
    <property type="match status" value="2"/>
</dbReference>
<keyword evidence="6" id="KW-0413">Isomerase</keyword>
<evidence type="ECO:0000256" key="4">
    <source>
        <dbReference type="ARBA" id="ARBA00022806"/>
    </source>
</evidence>
<feature type="domain" description="Helicase C-terminal" evidence="12">
    <location>
        <begin position="405"/>
        <end position="557"/>
    </location>
</feature>
<dbReference type="InterPro" id="IPR014001">
    <property type="entry name" value="Helicase_ATP-bd"/>
</dbReference>
<evidence type="ECO:0000256" key="1">
    <source>
        <dbReference type="ARBA" id="ARBA00006637"/>
    </source>
</evidence>
<keyword evidence="5" id="KW-0067">ATP-binding</keyword>
<dbReference type="InterPro" id="IPR027417">
    <property type="entry name" value="P-loop_NTPase"/>
</dbReference>
<gene>
    <name evidence="13" type="ORF">F9K24_19000</name>
</gene>
<dbReference type="NCBIfam" id="NF045503">
    <property type="entry name" value="repair_heli_XPB"/>
    <property type="match status" value="1"/>
</dbReference>